<sequence length="155" mass="17628">MRIERKNPVIDDLQDIQRDIGRFFRRAVGFGTETVDNLMRTGGEWMPAIDVYAENGDLVVKAELSGVDPKDVNLTVKHNALTISGERKAKKEISEENVYRLETNYGKFQRTIELPKEVNPEDVKASYSNGVLEVRLPGAAKEEPKEHKVQIKFNQ</sequence>
<accession>A0A0F9PTD6</accession>
<dbReference type="CDD" id="cd06464">
    <property type="entry name" value="ACD_sHsps-like"/>
    <property type="match status" value="1"/>
</dbReference>
<dbReference type="EMBL" id="LAZR01002598">
    <property type="protein sequence ID" value="KKN28002.1"/>
    <property type="molecule type" value="Genomic_DNA"/>
</dbReference>
<evidence type="ECO:0000259" key="1">
    <source>
        <dbReference type="PROSITE" id="PS01031"/>
    </source>
</evidence>
<feature type="domain" description="SHSP" evidence="1">
    <location>
        <begin position="40"/>
        <end position="154"/>
    </location>
</feature>
<evidence type="ECO:0000259" key="2">
    <source>
        <dbReference type="PROSITE" id="PS51203"/>
    </source>
</evidence>
<protein>
    <submittedName>
        <fullName evidence="3">Uncharacterized protein</fullName>
    </submittedName>
</protein>
<dbReference type="SUPFAM" id="SSF49764">
    <property type="entry name" value="HSP20-like chaperones"/>
    <property type="match status" value="1"/>
</dbReference>
<dbReference type="PROSITE" id="PS51203">
    <property type="entry name" value="CS"/>
    <property type="match status" value="1"/>
</dbReference>
<dbReference type="PROSITE" id="PS01031">
    <property type="entry name" value="SHSP"/>
    <property type="match status" value="1"/>
</dbReference>
<name>A0A0F9PTD6_9ZZZZ</name>
<dbReference type="InterPro" id="IPR002068">
    <property type="entry name" value="A-crystallin/Hsp20_dom"/>
</dbReference>
<dbReference type="InterPro" id="IPR007052">
    <property type="entry name" value="CS_dom"/>
</dbReference>
<proteinExistence type="predicted"/>
<dbReference type="AlphaFoldDB" id="A0A0F9PTD6"/>
<organism evidence="3">
    <name type="scientific">marine sediment metagenome</name>
    <dbReference type="NCBI Taxonomy" id="412755"/>
    <lineage>
        <taxon>unclassified sequences</taxon>
        <taxon>metagenomes</taxon>
        <taxon>ecological metagenomes</taxon>
    </lineage>
</organism>
<dbReference type="Gene3D" id="2.60.40.790">
    <property type="match status" value="1"/>
</dbReference>
<gene>
    <name evidence="3" type="ORF">LCGC14_0858820</name>
</gene>
<comment type="caution">
    <text evidence="3">The sequence shown here is derived from an EMBL/GenBank/DDBJ whole genome shotgun (WGS) entry which is preliminary data.</text>
</comment>
<dbReference type="InterPro" id="IPR008978">
    <property type="entry name" value="HSP20-like_chaperone"/>
</dbReference>
<feature type="domain" description="CS" evidence="2">
    <location>
        <begin position="44"/>
        <end position="155"/>
    </location>
</feature>
<dbReference type="PANTHER" id="PTHR11527">
    <property type="entry name" value="HEAT-SHOCK PROTEIN 20 FAMILY MEMBER"/>
    <property type="match status" value="1"/>
</dbReference>
<dbReference type="InterPro" id="IPR031107">
    <property type="entry name" value="Small_HSP"/>
</dbReference>
<evidence type="ECO:0000313" key="3">
    <source>
        <dbReference type="EMBL" id="KKN28002.1"/>
    </source>
</evidence>
<reference evidence="3" key="1">
    <citation type="journal article" date="2015" name="Nature">
        <title>Complex archaea that bridge the gap between prokaryotes and eukaryotes.</title>
        <authorList>
            <person name="Spang A."/>
            <person name="Saw J.H."/>
            <person name="Jorgensen S.L."/>
            <person name="Zaremba-Niedzwiedzka K."/>
            <person name="Martijn J."/>
            <person name="Lind A.E."/>
            <person name="van Eijk R."/>
            <person name="Schleper C."/>
            <person name="Guy L."/>
            <person name="Ettema T.J."/>
        </authorList>
    </citation>
    <scope>NUCLEOTIDE SEQUENCE</scope>
</reference>
<dbReference type="Pfam" id="PF00011">
    <property type="entry name" value="HSP20"/>
    <property type="match status" value="1"/>
</dbReference>